<proteinExistence type="predicted"/>
<sequence>MVPFRAPINAILNPKSGNPKPFPFSSETTTALCPILLSAASNDSKPHLAPIWTEQNRAPSSPPRRYHWREVMRGVHRSC</sequence>
<evidence type="ECO:0000313" key="2">
    <source>
        <dbReference type="Proteomes" id="UP000323597"/>
    </source>
</evidence>
<protein>
    <submittedName>
        <fullName evidence="1">Uncharacterized protein</fullName>
    </submittedName>
</protein>
<dbReference type="Proteomes" id="UP000323597">
    <property type="component" value="Chromosome D04"/>
</dbReference>
<dbReference type="EMBL" id="CM017652">
    <property type="protein sequence ID" value="TYI88338.1"/>
    <property type="molecule type" value="Genomic_DNA"/>
</dbReference>
<keyword evidence="2" id="KW-1185">Reference proteome</keyword>
<organism evidence="1 2">
    <name type="scientific">Gossypium mustelinum</name>
    <name type="common">Cotton</name>
    <name type="synonym">Gossypium caicoense</name>
    <dbReference type="NCBI Taxonomy" id="34275"/>
    <lineage>
        <taxon>Eukaryota</taxon>
        <taxon>Viridiplantae</taxon>
        <taxon>Streptophyta</taxon>
        <taxon>Embryophyta</taxon>
        <taxon>Tracheophyta</taxon>
        <taxon>Spermatophyta</taxon>
        <taxon>Magnoliopsida</taxon>
        <taxon>eudicotyledons</taxon>
        <taxon>Gunneridae</taxon>
        <taxon>Pentapetalae</taxon>
        <taxon>rosids</taxon>
        <taxon>malvids</taxon>
        <taxon>Malvales</taxon>
        <taxon>Malvaceae</taxon>
        <taxon>Malvoideae</taxon>
        <taxon>Gossypium</taxon>
    </lineage>
</organism>
<name>A0A5D2VG15_GOSMU</name>
<reference evidence="1 2" key="1">
    <citation type="submission" date="2019-07" db="EMBL/GenBank/DDBJ databases">
        <title>WGS assembly of Gossypium mustelinum.</title>
        <authorList>
            <person name="Chen Z.J."/>
            <person name="Sreedasyam A."/>
            <person name="Ando A."/>
            <person name="Song Q."/>
            <person name="De L."/>
            <person name="Hulse-Kemp A."/>
            <person name="Ding M."/>
            <person name="Ye W."/>
            <person name="Kirkbride R."/>
            <person name="Jenkins J."/>
            <person name="Plott C."/>
            <person name="Lovell J."/>
            <person name="Lin Y.-M."/>
            <person name="Vaughn R."/>
            <person name="Liu B."/>
            <person name="Li W."/>
            <person name="Simpson S."/>
            <person name="Scheffler B."/>
            <person name="Saski C."/>
            <person name="Grover C."/>
            <person name="Hu G."/>
            <person name="Conover J."/>
            <person name="Carlson J."/>
            <person name="Shu S."/>
            <person name="Boston L."/>
            <person name="Williams M."/>
            <person name="Peterson D."/>
            <person name="Mcgee K."/>
            <person name="Jones D."/>
            <person name="Wendel J."/>
            <person name="Stelly D."/>
            <person name="Grimwood J."/>
            <person name="Schmutz J."/>
        </authorList>
    </citation>
    <scope>NUCLEOTIDE SEQUENCE [LARGE SCALE GENOMIC DNA]</scope>
    <source>
        <strain evidence="1">1408120.09</strain>
    </source>
</reference>
<evidence type="ECO:0000313" key="1">
    <source>
        <dbReference type="EMBL" id="TYI88338.1"/>
    </source>
</evidence>
<dbReference type="AlphaFoldDB" id="A0A5D2VG15"/>
<gene>
    <name evidence="1" type="ORF">E1A91_D04G201400v1</name>
</gene>
<accession>A0A5D2VG15</accession>